<dbReference type="AlphaFoldDB" id="A0A9P4HK84"/>
<name>A0A9P4HK84_9PLEO</name>
<reference evidence="1" key="1">
    <citation type="journal article" date="2020" name="Stud. Mycol.">
        <title>101 Dothideomycetes genomes: a test case for predicting lifestyles and emergence of pathogens.</title>
        <authorList>
            <person name="Haridas S."/>
            <person name="Albert R."/>
            <person name="Binder M."/>
            <person name="Bloem J."/>
            <person name="Labutti K."/>
            <person name="Salamov A."/>
            <person name="Andreopoulos B."/>
            <person name="Baker S."/>
            <person name="Barry K."/>
            <person name="Bills G."/>
            <person name="Bluhm B."/>
            <person name="Cannon C."/>
            <person name="Castanera R."/>
            <person name="Culley D."/>
            <person name="Daum C."/>
            <person name="Ezra D."/>
            <person name="Gonzalez J."/>
            <person name="Henrissat B."/>
            <person name="Kuo A."/>
            <person name="Liang C."/>
            <person name="Lipzen A."/>
            <person name="Lutzoni F."/>
            <person name="Magnuson J."/>
            <person name="Mondo S."/>
            <person name="Nolan M."/>
            <person name="Ohm R."/>
            <person name="Pangilinan J."/>
            <person name="Park H.-J."/>
            <person name="Ramirez L."/>
            <person name="Alfaro M."/>
            <person name="Sun H."/>
            <person name="Tritt A."/>
            <person name="Yoshinaga Y."/>
            <person name="Zwiers L.-H."/>
            <person name="Turgeon B."/>
            <person name="Goodwin S."/>
            <person name="Spatafora J."/>
            <person name="Crous P."/>
            <person name="Grigoriev I."/>
        </authorList>
    </citation>
    <scope>NUCLEOTIDE SEQUENCE</scope>
    <source>
        <strain evidence="1">CBS 110217</strain>
    </source>
</reference>
<dbReference type="PANTHER" id="PTHR35332:SF2">
    <property type="entry name" value="REGULATION OF ENOLASE PROTEIN 1"/>
    <property type="match status" value="1"/>
</dbReference>
<dbReference type="OrthoDB" id="42525at2759"/>
<organism evidence="1 2">
    <name type="scientific">Setomelanomma holmii</name>
    <dbReference type="NCBI Taxonomy" id="210430"/>
    <lineage>
        <taxon>Eukaryota</taxon>
        <taxon>Fungi</taxon>
        <taxon>Dikarya</taxon>
        <taxon>Ascomycota</taxon>
        <taxon>Pezizomycotina</taxon>
        <taxon>Dothideomycetes</taxon>
        <taxon>Pleosporomycetidae</taxon>
        <taxon>Pleosporales</taxon>
        <taxon>Pleosporineae</taxon>
        <taxon>Phaeosphaeriaceae</taxon>
        <taxon>Setomelanomma</taxon>
    </lineage>
</organism>
<dbReference type="PANTHER" id="PTHR35332">
    <property type="entry name" value="REGULATION OF ENOLASE PROTEIN 1"/>
    <property type="match status" value="1"/>
</dbReference>
<accession>A0A9P4HK84</accession>
<sequence>MTLSTTTTTIPPFTLSAPPGTDIWRKAPSHNAFNATTHPSTLPTFPLKSFQRAKLTFTLPPAKELRQYDQAGLLLHLTKPGVPDEKTKWIKTGIEFYCGKPYVATVGCDAWADWSLTPDPSFTSNETRPSATIEARREKDALGKSLWVYWVVRDGQGKEVERRPLREVNWVFAEEEGWSVGVGGYVCRPTEEGGEGKLETEFGDGVEIEVLDG</sequence>
<comment type="caution">
    <text evidence="1">The sequence shown here is derived from an EMBL/GenBank/DDBJ whole genome shotgun (WGS) entry which is preliminary data.</text>
</comment>
<dbReference type="EMBL" id="ML978154">
    <property type="protein sequence ID" value="KAF2036806.1"/>
    <property type="molecule type" value="Genomic_DNA"/>
</dbReference>
<gene>
    <name evidence="1" type="ORF">EK21DRAFT_51765</name>
</gene>
<dbReference type="InterPro" id="IPR009784">
    <property type="entry name" value="DUF1349"/>
</dbReference>
<proteinExistence type="predicted"/>
<dbReference type="Pfam" id="PF07081">
    <property type="entry name" value="DUF1349"/>
    <property type="match status" value="1"/>
</dbReference>
<evidence type="ECO:0000313" key="2">
    <source>
        <dbReference type="Proteomes" id="UP000799777"/>
    </source>
</evidence>
<evidence type="ECO:0000313" key="1">
    <source>
        <dbReference type="EMBL" id="KAF2036806.1"/>
    </source>
</evidence>
<keyword evidence="2" id="KW-1185">Reference proteome</keyword>
<dbReference type="Gene3D" id="2.60.120.200">
    <property type="match status" value="1"/>
</dbReference>
<protein>
    <submittedName>
        <fullName evidence="1">Uncharacterized protein</fullName>
    </submittedName>
</protein>
<dbReference type="Proteomes" id="UP000799777">
    <property type="component" value="Unassembled WGS sequence"/>
</dbReference>